<dbReference type="AlphaFoldDB" id="A0A7C4GHF3"/>
<feature type="domain" description="Glycosyl transferase family 1" evidence="2">
    <location>
        <begin position="209"/>
        <end position="361"/>
    </location>
</feature>
<keyword evidence="1 4" id="KW-0808">Transferase</keyword>
<dbReference type="InterPro" id="IPR028098">
    <property type="entry name" value="Glyco_trans_4-like_N"/>
</dbReference>
<dbReference type="EMBL" id="DSUT01000174">
    <property type="protein sequence ID" value="HGK28898.1"/>
    <property type="molecule type" value="Genomic_DNA"/>
</dbReference>
<feature type="domain" description="Glycosyltransferase subfamily 4-like N-terminal" evidence="3">
    <location>
        <begin position="20"/>
        <end position="188"/>
    </location>
</feature>
<dbReference type="Pfam" id="PF13439">
    <property type="entry name" value="Glyco_transf_4"/>
    <property type="match status" value="1"/>
</dbReference>
<gene>
    <name evidence="4" type="ORF">ENS41_08155</name>
</gene>
<dbReference type="Gene3D" id="3.40.50.2000">
    <property type="entry name" value="Glycogen Phosphorylase B"/>
    <property type="match status" value="2"/>
</dbReference>
<proteinExistence type="predicted"/>
<dbReference type="GO" id="GO:0016757">
    <property type="term" value="F:glycosyltransferase activity"/>
    <property type="evidence" value="ECO:0007669"/>
    <property type="project" value="InterPro"/>
</dbReference>
<evidence type="ECO:0000313" key="4">
    <source>
        <dbReference type="EMBL" id="HGK28898.1"/>
    </source>
</evidence>
<name>A0A7C4GHF3_UNCW3</name>
<comment type="caution">
    <text evidence="4">The sequence shown here is derived from an EMBL/GenBank/DDBJ whole genome shotgun (WGS) entry which is preliminary data.</text>
</comment>
<dbReference type="InterPro" id="IPR001296">
    <property type="entry name" value="Glyco_trans_1"/>
</dbReference>
<dbReference type="PANTHER" id="PTHR46401:SF2">
    <property type="entry name" value="GLYCOSYLTRANSFERASE WBBK-RELATED"/>
    <property type="match status" value="1"/>
</dbReference>
<dbReference type="SUPFAM" id="SSF53756">
    <property type="entry name" value="UDP-Glycosyltransferase/glycogen phosphorylase"/>
    <property type="match status" value="1"/>
</dbReference>
<evidence type="ECO:0000259" key="2">
    <source>
        <dbReference type="Pfam" id="PF00534"/>
    </source>
</evidence>
<accession>A0A7C4GHF3</accession>
<dbReference type="CDD" id="cd03809">
    <property type="entry name" value="GT4_MtfB-like"/>
    <property type="match status" value="1"/>
</dbReference>
<evidence type="ECO:0000259" key="3">
    <source>
        <dbReference type="Pfam" id="PF13439"/>
    </source>
</evidence>
<sequence>MVVGFRVALDARRIVGNRRGVGQYVWQLAKNLPAAAPGVEFLLLLDRILPEGSLPPGCRQVVVGRQHVTLSQSLSGLGSKVYSQYWMNVLVPRVLAAKKVSLFHATNFAVPLVSPCPVVVTIHDLIYARAPGAFESGYERYLSLMTPIAVRRADHVIADSEATRADLMSACRVVHDRISVIHLGVSDEFRPCNEPEYLKCVRATLKLPARFVLHVGAVERRKKLETLVEAAAPLLKSSIVDAVVLAGEAGFGSDAVWRAAEHLGIRDRVLHLGYVPQEMLPGLYNLALVLTLASAYEGFGMPILEAMACGTPTIVSDVSSLPEIAGDAALLVRPGDADGLSRALRSLVTDDCLRQEIRRRGLARAGVFTWQRTAEAHVDVYRRVMRRHPIRAQRTNV</sequence>
<evidence type="ECO:0000256" key="1">
    <source>
        <dbReference type="ARBA" id="ARBA00022679"/>
    </source>
</evidence>
<dbReference type="PANTHER" id="PTHR46401">
    <property type="entry name" value="GLYCOSYLTRANSFERASE WBBK-RELATED"/>
    <property type="match status" value="1"/>
</dbReference>
<dbReference type="Pfam" id="PF00534">
    <property type="entry name" value="Glycos_transf_1"/>
    <property type="match status" value="1"/>
</dbReference>
<dbReference type="GO" id="GO:0009103">
    <property type="term" value="P:lipopolysaccharide biosynthetic process"/>
    <property type="evidence" value="ECO:0007669"/>
    <property type="project" value="TreeGrafter"/>
</dbReference>
<protein>
    <submittedName>
        <fullName evidence="4">Glycosyltransferase family 1 protein</fullName>
    </submittedName>
</protein>
<organism evidence="4">
    <name type="scientific">candidate division WOR-3 bacterium</name>
    <dbReference type="NCBI Taxonomy" id="2052148"/>
    <lineage>
        <taxon>Bacteria</taxon>
        <taxon>Bacteria division WOR-3</taxon>
    </lineage>
</organism>
<reference evidence="4" key="1">
    <citation type="journal article" date="2020" name="mSystems">
        <title>Genome- and Community-Level Interaction Insights into Carbon Utilization and Element Cycling Functions of Hydrothermarchaeota in Hydrothermal Sediment.</title>
        <authorList>
            <person name="Zhou Z."/>
            <person name="Liu Y."/>
            <person name="Xu W."/>
            <person name="Pan J."/>
            <person name="Luo Z.H."/>
            <person name="Li M."/>
        </authorList>
    </citation>
    <scope>NUCLEOTIDE SEQUENCE [LARGE SCALE GENOMIC DNA]</scope>
    <source>
        <strain evidence="4">SpSt-488</strain>
    </source>
</reference>